<organism evidence="1 2">
    <name type="scientific">Campylobacter pinnipediorum subsp. caledonicus</name>
    <dbReference type="NCBI Taxonomy" id="1874362"/>
    <lineage>
        <taxon>Bacteria</taxon>
        <taxon>Pseudomonadati</taxon>
        <taxon>Campylobacterota</taxon>
        <taxon>Epsilonproteobacteria</taxon>
        <taxon>Campylobacterales</taxon>
        <taxon>Campylobacteraceae</taxon>
        <taxon>Campylobacter</taxon>
    </lineage>
</organism>
<dbReference type="EMBL" id="CP017258">
    <property type="protein sequence ID" value="AQW88339.1"/>
    <property type="molecule type" value="Genomic_DNA"/>
</dbReference>
<evidence type="ECO:0000313" key="1">
    <source>
        <dbReference type="EMBL" id="AQW88339.1"/>
    </source>
</evidence>
<proteinExistence type="predicted"/>
<accession>A0A1S6U9F3</accession>
<protein>
    <submittedName>
        <fullName evidence="1">Uncharacterized protein</fullName>
    </submittedName>
</protein>
<evidence type="ECO:0000313" key="2">
    <source>
        <dbReference type="Proteomes" id="UP000190868"/>
    </source>
</evidence>
<keyword evidence="2" id="KW-1185">Reference proteome</keyword>
<dbReference type="KEGG" id="cpin:CPIN18020_1508"/>
<dbReference type="RefSeq" id="WP_078423849.1">
    <property type="nucleotide sequence ID" value="NZ_CP017018.1"/>
</dbReference>
<dbReference type="GeneID" id="56567149"/>
<dbReference type="AlphaFoldDB" id="A0A1S6U9F3"/>
<sequence>MSEILKEYDKEQKKLKKKYSFFEILKYIGVISCVILFGIYIGNMLFGKRSLDVMLSLQNKKENLIKDVEYLKKENSRLQKEYFELKDLESDVNKK</sequence>
<gene>
    <name evidence="1" type="ORF">CPIN18021_1556</name>
</gene>
<dbReference type="Proteomes" id="UP000190868">
    <property type="component" value="Chromosome"/>
</dbReference>
<reference evidence="2" key="1">
    <citation type="submission" date="2016-09" db="EMBL/GenBank/DDBJ databases">
        <title>Comparative genomics of the Campylobacter concisus group.</title>
        <authorList>
            <person name="Miller W.G."/>
            <person name="Yee E."/>
            <person name="Chapman M.H."/>
            <person name="Huynh S."/>
            <person name="Bono J.L."/>
            <person name="On S.L.W."/>
            <person name="StLeger J."/>
            <person name="Foster G."/>
            <person name="Parker C.T."/>
        </authorList>
    </citation>
    <scope>NUCLEOTIDE SEQUENCE [LARGE SCALE GENOMIC DNA]</scope>
    <source>
        <strain evidence="2">RM18021</strain>
    </source>
</reference>
<name>A0A1S6U9F3_9BACT</name>